<dbReference type="Pfam" id="PF00497">
    <property type="entry name" value="SBP_bac_3"/>
    <property type="match status" value="1"/>
</dbReference>
<dbReference type="PANTHER" id="PTHR30085">
    <property type="entry name" value="AMINO ACID ABC TRANSPORTER PERMEASE"/>
    <property type="match status" value="1"/>
</dbReference>
<feature type="chain" id="PRO_5002640396" evidence="4">
    <location>
        <begin position="26"/>
        <end position="358"/>
    </location>
</feature>
<evidence type="ECO:0000259" key="5">
    <source>
        <dbReference type="SMART" id="SM00062"/>
    </source>
</evidence>
<evidence type="ECO:0000313" key="6">
    <source>
        <dbReference type="EMBL" id="ABM56568.1"/>
    </source>
</evidence>
<feature type="signal peptide" evidence="4">
    <location>
        <begin position="1"/>
        <end position="25"/>
    </location>
</feature>
<evidence type="ECO:0000313" key="7">
    <source>
        <dbReference type="Proteomes" id="UP000000374"/>
    </source>
</evidence>
<dbReference type="STRING" id="391735.Veis_0788"/>
<name>A1WG11_VEREI</name>
<dbReference type="CDD" id="cd13688">
    <property type="entry name" value="PBP2_GltI_DEBP"/>
    <property type="match status" value="1"/>
</dbReference>
<reference evidence="7" key="1">
    <citation type="submission" date="2006-12" db="EMBL/GenBank/DDBJ databases">
        <title>Complete sequence of chromosome 1 of Verminephrobacter eiseniae EF01-2.</title>
        <authorList>
            <person name="Copeland A."/>
            <person name="Lucas S."/>
            <person name="Lapidus A."/>
            <person name="Barry K."/>
            <person name="Detter J.C."/>
            <person name="Glavina del Rio T."/>
            <person name="Dalin E."/>
            <person name="Tice H."/>
            <person name="Pitluck S."/>
            <person name="Chertkov O."/>
            <person name="Brettin T."/>
            <person name="Bruce D."/>
            <person name="Han C."/>
            <person name="Tapia R."/>
            <person name="Gilna P."/>
            <person name="Schmutz J."/>
            <person name="Larimer F."/>
            <person name="Land M."/>
            <person name="Hauser L."/>
            <person name="Kyrpides N."/>
            <person name="Kim E."/>
            <person name="Stahl D."/>
            <person name="Richardson P."/>
        </authorList>
    </citation>
    <scope>NUCLEOTIDE SEQUENCE [LARGE SCALE GENOMIC DNA]</scope>
    <source>
        <strain evidence="7">EF01-2</strain>
    </source>
</reference>
<feature type="domain" description="Solute-binding protein family 3/N-terminal" evidence="5">
    <location>
        <begin position="101"/>
        <end position="325"/>
    </location>
</feature>
<evidence type="ECO:0000256" key="2">
    <source>
        <dbReference type="ARBA" id="ARBA00022448"/>
    </source>
</evidence>
<dbReference type="eggNOG" id="COG0834">
    <property type="taxonomic scope" value="Bacteria"/>
</dbReference>
<proteinExistence type="inferred from homology"/>
<dbReference type="SMART" id="SM00062">
    <property type="entry name" value="PBPb"/>
    <property type="match status" value="1"/>
</dbReference>
<dbReference type="Proteomes" id="UP000000374">
    <property type="component" value="Chromosome"/>
</dbReference>
<dbReference type="GO" id="GO:0006865">
    <property type="term" value="P:amino acid transport"/>
    <property type="evidence" value="ECO:0007669"/>
    <property type="project" value="TreeGrafter"/>
</dbReference>
<organism evidence="6 7">
    <name type="scientific">Verminephrobacter eiseniae (strain EF01-2)</name>
    <dbReference type="NCBI Taxonomy" id="391735"/>
    <lineage>
        <taxon>Bacteria</taxon>
        <taxon>Pseudomonadati</taxon>
        <taxon>Pseudomonadota</taxon>
        <taxon>Betaproteobacteria</taxon>
        <taxon>Burkholderiales</taxon>
        <taxon>Comamonadaceae</taxon>
        <taxon>Verminephrobacter</taxon>
    </lineage>
</organism>
<keyword evidence="7" id="KW-1185">Reference proteome</keyword>
<dbReference type="AlphaFoldDB" id="A1WG11"/>
<dbReference type="Gene3D" id="3.40.190.10">
    <property type="entry name" value="Periplasmic binding protein-like II"/>
    <property type="match status" value="2"/>
</dbReference>
<dbReference type="SUPFAM" id="SSF53850">
    <property type="entry name" value="Periplasmic binding protein-like II"/>
    <property type="match status" value="1"/>
</dbReference>
<dbReference type="InterPro" id="IPR051455">
    <property type="entry name" value="Bact_solute-bind_prot3"/>
</dbReference>
<protein>
    <submittedName>
        <fullName evidence="6">Extracellular solute-binding protein, family 3</fullName>
    </submittedName>
</protein>
<keyword evidence="2" id="KW-0813">Transport</keyword>
<sequence>MAFSPRRTVIIATVAALVCTAGAWAQPSGAAQTTLEKIEASGKAVLGVRESSPPMAYALGANEKYLVSRHRSDVVGCAQPSERSARRIACPYRAVLASDATPRCASMASADRQMIGDATRGYHVELCERVLRQIAPAAKLEYMAVTAQNTLPLVRNGTLDIGCGPTTNNQARQQQVAFAVTTYVSEVRMAVRADSGIASVDQLGGRTVAASTGTTAVQMLRKLERTLGAPITVLLGKDHAESFLLLESGRVDAFVLDDNLLAGMIASAKNPGHFRIVGQALGSEPIALLMRKDDPAFKAAVDGVLIRLMQSGELEKIYAKWFVAPIPPKNLSLNLPMGSTLRASIASPNDKPLETFLK</sequence>
<accession>A1WG11</accession>
<dbReference type="PANTHER" id="PTHR30085:SF2">
    <property type="entry name" value="GLUTAMATE_ASPARTATE IMPORT SOLUTE-BINDING PROTEIN"/>
    <property type="match status" value="1"/>
</dbReference>
<dbReference type="HOGENOM" id="CLU_019602_0_0_4"/>
<dbReference type="GO" id="GO:0005576">
    <property type="term" value="C:extracellular region"/>
    <property type="evidence" value="ECO:0007669"/>
    <property type="project" value="TreeGrafter"/>
</dbReference>
<dbReference type="GeneID" id="76459469"/>
<keyword evidence="3 4" id="KW-0732">Signal</keyword>
<evidence type="ECO:0000256" key="1">
    <source>
        <dbReference type="ARBA" id="ARBA00010333"/>
    </source>
</evidence>
<evidence type="ECO:0000256" key="4">
    <source>
        <dbReference type="SAM" id="SignalP"/>
    </source>
</evidence>
<dbReference type="RefSeq" id="WP_011808582.1">
    <property type="nucleotide sequence ID" value="NC_008786.1"/>
</dbReference>
<dbReference type="GO" id="GO:0030288">
    <property type="term" value="C:outer membrane-bounded periplasmic space"/>
    <property type="evidence" value="ECO:0007669"/>
    <property type="project" value="TreeGrafter"/>
</dbReference>
<comment type="similarity">
    <text evidence="1">Belongs to the bacterial solute-binding protein 3 family.</text>
</comment>
<evidence type="ECO:0000256" key="3">
    <source>
        <dbReference type="ARBA" id="ARBA00022729"/>
    </source>
</evidence>
<dbReference type="EMBL" id="CP000542">
    <property type="protein sequence ID" value="ABM56568.1"/>
    <property type="molecule type" value="Genomic_DNA"/>
</dbReference>
<dbReference type="KEGG" id="vei:Veis_0788"/>
<dbReference type="InterPro" id="IPR001638">
    <property type="entry name" value="Solute-binding_3/MltF_N"/>
</dbReference>
<gene>
    <name evidence="6" type="ordered locus">Veis_0788</name>
</gene>